<protein>
    <recommendedName>
        <fullName evidence="6">Peptidyl-prolyl cis-trans isomerase</fullName>
        <ecNumber evidence="6">5.2.1.8</ecNumber>
    </recommendedName>
</protein>
<evidence type="ECO:0000256" key="5">
    <source>
        <dbReference type="PROSITE-ProRule" id="PRU00277"/>
    </source>
</evidence>
<dbReference type="EMBL" id="FZQA01000004">
    <property type="protein sequence ID" value="SNT74260.1"/>
    <property type="molecule type" value="Genomic_DNA"/>
</dbReference>
<dbReference type="EC" id="5.2.1.8" evidence="6"/>
<dbReference type="InterPro" id="IPR046357">
    <property type="entry name" value="PPIase_dom_sf"/>
</dbReference>
<dbReference type="AlphaFoldDB" id="A0A239PVR7"/>
<dbReference type="GO" id="GO:0006457">
    <property type="term" value="P:protein folding"/>
    <property type="evidence" value="ECO:0007669"/>
    <property type="project" value="InterPro"/>
</dbReference>
<evidence type="ECO:0000256" key="2">
    <source>
        <dbReference type="ARBA" id="ARBA00006577"/>
    </source>
</evidence>
<dbReference type="InterPro" id="IPR000774">
    <property type="entry name" value="PPIase_FKBP_N"/>
</dbReference>
<keyword evidence="7" id="KW-0732">Signal</keyword>
<dbReference type="Pfam" id="PF01346">
    <property type="entry name" value="FKBP_N"/>
    <property type="match status" value="2"/>
</dbReference>
<evidence type="ECO:0000313" key="9">
    <source>
        <dbReference type="EMBL" id="SNT74260.1"/>
    </source>
</evidence>
<dbReference type="FunFam" id="3.10.50.40:FF:000006">
    <property type="entry name" value="Peptidyl-prolyl cis-trans isomerase"/>
    <property type="match status" value="1"/>
</dbReference>
<dbReference type="PROSITE" id="PS50059">
    <property type="entry name" value="FKBP_PPIASE"/>
    <property type="match status" value="2"/>
</dbReference>
<evidence type="ECO:0000259" key="8">
    <source>
        <dbReference type="PROSITE" id="PS50059"/>
    </source>
</evidence>
<evidence type="ECO:0000256" key="3">
    <source>
        <dbReference type="ARBA" id="ARBA00023110"/>
    </source>
</evidence>
<dbReference type="Gene3D" id="3.10.50.40">
    <property type="match status" value="2"/>
</dbReference>
<feature type="domain" description="PPIase FKBP-type" evidence="8">
    <location>
        <begin position="87"/>
        <end position="174"/>
    </location>
</feature>
<name>A0A239PVR7_9PROT</name>
<dbReference type="PANTHER" id="PTHR43811:SF19">
    <property type="entry name" value="39 KDA FK506-BINDING NUCLEAR PROTEIN"/>
    <property type="match status" value="1"/>
</dbReference>
<dbReference type="Proteomes" id="UP000198346">
    <property type="component" value="Unassembled WGS sequence"/>
</dbReference>
<dbReference type="GO" id="GO:0003755">
    <property type="term" value="F:peptidyl-prolyl cis-trans isomerase activity"/>
    <property type="evidence" value="ECO:0007669"/>
    <property type="project" value="UniProtKB-UniRule"/>
</dbReference>
<reference evidence="9 10" key="1">
    <citation type="submission" date="2017-07" db="EMBL/GenBank/DDBJ databases">
        <authorList>
            <person name="Sun Z.S."/>
            <person name="Albrecht U."/>
            <person name="Echele G."/>
            <person name="Lee C.C."/>
        </authorList>
    </citation>
    <scope>NUCLEOTIDE SEQUENCE [LARGE SCALE GENOMIC DNA]</scope>
    <source>
        <strain evidence="9 10">CGMCC 1.12710</strain>
    </source>
</reference>
<keyword evidence="4 5" id="KW-0413">Isomerase</keyword>
<feature type="chain" id="PRO_5012851114" description="Peptidyl-prolyl cis-trans isomerase" evidence="7">
    <location>
        <begin position="18"/>
        <end position="308"/>
    </location>
</feature>
<comment type="similarity">
    <text evidence="2 6">Belongs to the FKBP-type PPIase family.</text>
</comment>
<comment type="catalytic activity">
    <reaction evidence="1 5 6">
        <text>[protein]-peptidylproline (omega=180) = [protein]-peptidylproline (omega=0)</text>
        <dbReference type="Rhea" id="RHEA:16237"/>
        <dbReference type="Rhea" id="RHEA-COMP:10747"/>
        <dbReference type="Rhea" id="RHEA-COMP:10748"/>
        <dbReference type="ChEBI" id="CHEBI:83833"/>
        <dbReference type="ChEBI" id="CHEBI:83834"/>
        <dbReference type="EC" id="5.2.1.8"/>
    </reaction>
</comment>
<dbReference type="PANTHER" id="PTHR43811">
    <property type="entry name" value="FKBP-TYPE PEPTIDYL-PROLYL CIS-TRANS ISOMERASE FKPA"/>
    <property type="match status" value="1"/>
</dbReference>
<dbReference type="Pfam" id="PF00254">
    <property type="entry name" value="FKBP_C"/>
    <property type="match status" value="2"/>
</dbReference>
<evidence type="ECO:0000256" key="6">
    <source>
        <dbReference type="RuleBase" id="RU003915"/>
    </source>
</evidence>
<evidence type="ECO:0000256" key="1">
    <source>
        <dbReference type="ARBA" id="ARBA00000971"/>
    </source>
</evidence>
<proteinExistence type="inferred from homology"/>
<keyword evidence="3 5" id="KW-0697">Rotamase</keyword>
<accession>A0A239PVR7</accession>
<evidence type="ECO:0000256" key="4">
    <source>
        <dbReference type="ARBA" id="ARBA00023235"/>
    </source>
</evidence>
<keyword evidence="10" id="KW-1185">Reference proteome</keyword>
<feature type="domain" description="PPIase FKBP-type" evidence="8">
    <location>
        <begin position="221"/>
        <end position="308"/>
    </location>
</feature>
<organism evidence="9 10">
    <name type="scientific">Amphiplicatus metriothermophilus</name>
    <dbReference type="NCBI Taxonomy" id="1519374"/>
    <lineage>
        <taxon>Bacteria</taxon>
        <taxon>Pseudomonadati</taxon>
        <taxon>Pseudomonadota</taxon>
        <taxon>Alphaproteobacteria</taxon>
        <taxon>Parvularculales</taxon>
        <taxon>Parvularculaceae</taxon>
        <taxon>Amphiplicatus</taxon>
    </lineage>
</organism>
<sequence length="308" mass="32783">MTARMILMAGAAAFALAACGGEDETPAPEDESGAAATAEDVAAANLAASQKFLEENARREGVKTTESGLQYEVLAEGPEDGYSPAASDIVEVHYVGTLTDGVEFDSSRARGAAARFPLDRVIPGWTEGVQLMSEGDRYRFYIPPHLAYGETGTPGGPIGPNEALIFDVELLKATNPQRNAEAARKFLEENARRPGVKTTESGLQYEVLAEGPAGGASPTDADIVRVHYEGRLIDGTLFDSSHERGEPAEFPLAQVIPGWTEGVQLMSEGDKFKLYLPPELAYGETGTPNGPIGPNEALVFEVELLEVK</sequence>
<dbReference type="SUPFAM" id="SSF54534">
    <property type="entry name" value="FKBP-like"/>
    <property type="match status" value="2"/>
</dbReference>
<dbReference type="PROSITE" id="PS51257">
    <property type="entry name" value="PROKAR_LIPOPROTEIN"/>
    <property type="match status" value="1"/>
</dbReference>
<dbReference type="RefSeq" id="WP_089412628.1">
    <property type="nucleotide sequence ID" value="NZ_FZQA01000004.1"/>
</dbReference>
<gene>
    <name evidence="9" type="ORF">SAMN06297382_2171</name>
</gene>
<dbReference type="OrthoDB" id="9812109at2"/>
<feature type="signal peptide" evidence="7">
    <location>
        <begin position="1"/>
        <end position="17"/>
    </location>
</feature>
<evidence type="ECO:0000313" key="10">
    <source>
        <dbReference type="Proteomes" id="UP000198346"/>
    </source>
</evidence>
<evidence type="ECO:0000256" key="7">
    <source>
        <dbReference type="SAM" id="SignalP"/>
    </source>
</evidence>
<dbReference type="InterPro" id="IPR001179">
    <property type="entry name" value="PPIase_FKBP_dom"/>
</dbReference>